<reference evidence="6 7" key="1">
    <citation type="submission" date="2020-08" db="EMBL/GenBank/DDBJ databases">
        <authorList>
            <person name="Liu G."/>
            <person name="Sun C."/>
        </authorList>
    </citation>
    <scope>NUCLEOTIDE SEQUENCE [LARGE SCALE GENOMIC DNA]</scope>
    <source>
        <strain evidence="6 7">OT19</strain>
        <plasmid evidence="6 7">plas1</plasmid>
    </source>
</reference>
<dbReference type="CDD" id="cd01166">
    <property type="entry name" value="KdgK"/>
    <property type="match status" value="1"/>
</dbReference>
<evidence type="ECO:0000259" key="5">
    <source>
        <dbReference type="Pfam" id="PF00294"/>
    </source>
</evidence>
<dbReference type="AlphaFoldDB" id="A0A7G6VZZ2"/>
<dbReference type="EMBL" id="CP060053">
    <property type="protein sequence ID" value="QNE07307.1"/>
    <property type="molecule type" value="Genomic_DNA"/>
</dbReference>
<dbReference type="PANTHER" id="PTHR43320">
    <property type="entry name" value="SUGAR KINASE"/>
    <property type="match status" value="1"/>
</dbReference>
<accession>A0A7G6VZZ2</accession>
<dbReference type="InterPro" id="IPR052700">
    <property type="entry name" value="Carb_kinase_PfkB-like"/>
</dbReference>
<dbReference type="Pfam" id="PF00294">
    <property type="entry name" value="PfkB"/>
    <property type="match status" value="1"/>
</dbReference>
<keyword evidence="3 6" id="KW-0418">Kinase</keyword>
<evidence type="ECO:0000256" key="3">
    <source>
        <dbReference type="ARBA" id="ARBA00022777"/>
    </source>
</evidence>
<evidence type="ECO:0000313" key="6">
    <source>
        <dbReference type="EMBL" id="QNE07307.1"/>
    </source>
</evidence>
<sequence>MAAGLPAEDAPVSESRTGPAPDPVVCFGEMLLRLSPQGQVPLAQAGSVAIDVGGAEANVAAALASLGTPTRMVSVVPDNPLGRKAIAAMGAAGSDTRFIVKRPGRIGLYFFEPPAGPIAGRVTYDRDGSSFALADPAALPFAEALEGASLLHISGITPALGPDGVALARAAVAAAKAADVPICFDGNYRANLWDAWDSDPHAILTELMSEATLMIGNHRDISLLLGKTFSGDGPDRRREASEAAFEAFPRLQLIASTARHVETAGTHRIAARIDLRESHWQTDEVRIENIVDRIGTGDAYAAGMIRSWLAGGSAQDMAKSGLALAALKHGVPGDMVLMTADDLENFDPAGGDVRR</sequence>
<dbReference type="PANTHER" id="PTHR43320:SF2">
    <property type="entry name" value="2-DEHYDRO-3-DEOXYGLUCONOKINASE_2-DEHYDRO-3-DEOXYGALACTONOKINASE"/>
    <property type="match status" value="1"/>
</dbReference>
<feature type="region of interest" description="Disordered" evidence="4">
    <location>
        <begin position="1"/>
        <end position="20"/>
    </location>
</feature>
<organism evidence="6 7">
    <name type="scientific">Croceicoccus marinus</name>
    <dbReference type="NCBI Taxonomy" id="450378"/>
    <lineage>
        <taxon>Bacteria</taxon>
        <taxon>Pseudomonadati</taxon>
        <taxon>Pseudomonadota</taxon>
        <taxon>Alphaproteobacteria</taxon>
        <taxon>Sphingomonadales</taxon>
        <taxon>Erythrobacteraceae</taxon>
        <taxon>Croceicoccus</taxon>
    </lineage>
</organism>
<evidence type="ECO:0000256" key="2">
    <source>
        <dbReference type="ARBA" id="ARBA00022679"/>
    </source>
</evidence>
<gene>
    <name evidence="6" type="ORF">H4O24_15465</name>
</gene>
<evidence type="ECO:0000256" key="1">
    <source>
        <dbReference type="ARBA" id="ARBA00010688"/>
    </source>
</evidence>
<comment type="similarity">
    <text evidence="1">Belongs to the carbohydrate kinase PfkB family.</text>
</comment>
<evidence type="ECO:0000256" key="4">
    <source>
        <dbReference type="SAM" id="MobiDB-lite"/>
    </source>
</evidence>
<keyword evidence="2" id="KW-0808">Transferase</keyword>
<name>A0A7G6VZZ2_9SPHN</name>
<dbReference type="SUPFAM" id="SSF53613">
    <property type="entry name" value="Ribokinase-like"/>
    <property type="match status" value="1"/>
</dbReference>
<dbReference type="InterPro" id="IPR011611">
    <property type="entry name" value="PfkB_dom"/>
</dbReference>
<dbReference type="Proteomes" id="UP000515297">
    <property type="component" value="Plasmid plas1"/>
</dbReference>
<dbReference type="Gene3D" id="3.40.1190.20">
    <property type="match status" value="1"/>
</dbReference>
<evidence type="ECO:0000313" key="7">
    <source>
        <dbReference type="Proteomes" id="UP000515297"/>
    </source>
</evidence>
<proteinExistence type="inferred from homology"/>
<dbReference type="InterPro" id="IPR029056">
    <property type="entry name" value="Ribokinase-like"/>
</dbReference>
<feature type="domain" description="Carbohydrate kinase PfkB" evidence="5">
    <location>
        <begin position="24"/>
        <end position="334"/>
    </location>
</feature>
<protein>
    <submittedName>
        <fullName evidence="6">Sugar kinase</fullName>
    </submittedName>
</protein>
<geneLocation type="plasmid" evidence="6 7">
    <name>plas1</name>
</geneLocation>
<keyword evidence="6" id="KW-0614">Plasmid</keyword>
<dbReference type="GO" id="GO:0016301">
    <property type="term" value="F:kinase activity"/>
    <property type="evidence" value="ECO:0007669"/>
    <property type="project" value="UniProtKB-KW"/>
</dbReference>